<gene>
    <name evidence="1" type="ORF">QQX04_13110</name>
</gene>
<accession>A0ABT8G4T3</accession>
<organism evidence="1 2">
    <name type="scientific">Demequina zhanjiangensis</name>
    <dbReference type="NCBI Taxonomy" id="3051659"/>
    <lineage>
        <taxon>Bacteria</taxon>
        <taxon>Bacillati</taxon>
        <taxon>Actinomycetota</taxon>
        <taxon>Actinomycetes</taxon>
        <taxon>Micrococcales</taxon>
        <taxon>Demequinaceae</taxon>
        <taxon>Demequina</taxon>
    </lineage>
</organism>
<proteinExistence type="predicted"/>
<dbReference type="RefSeq" id="WP_301129922.1">
    <property type="nucleotide sequence ID" value="NZ_JAUHPV010000009.1"/>
</dbReference>
<dbReference type="Pfam" id="PF15428">
    <property type="entry name" value="Imm26"/>
    <property type="match status" value="1"/>
</dbReference>
<protein>
    <submittedName>
        <fullName evidence="1">Imm26 family immunity protein</fullName>
    </submittedName>
</protein>
<name>A0ABT8G4T3_9MICO</name>
<reference evidence="1" key="1">
    <citation type="submission" date="2023-06" db="EMBL/GenBank/DDBJ databases">
        <title>SYSU T00b26.</title>
        <authorList>
            <person name="Gao L."/>
            <person name="Fang B.-Z."/>
            <person name="Li W.-J."/>
        </authorList>
    </citation>
    <scope>NUCLEOTIDE SEQUENCE</scope>
    <source>
        <strain evidence="1">SYSU T00b26</strain>
    </source>
</reference>
<dbReference type="EMBL" id="JAUHPV010000009">
    <property type="protein sequence ID" value="MDN4473934.1"/>
    <property type="molecule type" value="Genomic_DNA"/>
</dbReference>
<dbReference type="InterPro" id="IPR029278">
    <property type="entry name" value="Imm26"/>
</dbReference>
<evidence type="ECO:0000313" key="2">
    <source>
        <dbReference type="Proteomes" id="UP001172738"/>
    </source>
</evidence>
<dbReference type="Proteomes" id="UP001172738">
    <property type="component" value="Unassembled WGS sequence"/>
</dbReference>
<comment type="caution">
    <text evidence="1">The sequence shown here is derived from an EMBL/GenBank/DDBJ whole genome shotgun (WGS) entry which is preliminary data.</text>
</comment>
<keyword evidence="2" id="KW-1185">Reference proteome</keyword>
<evidence type="ECO:0000313" key="1">
    <source>
        <dbReference type="EMBL" id="MDN4473934.1"/>
    </source>
</evidence>
<sequence length="138" mass="15008">MKTLERGDAFTIPLGDGRLGLGQAVEVGPFDSIYMVVFDAVFADESEIVDLAEIVATAEFHLAASAGSELVEIGRWKVLGNVSARDDLPRPAFKVAVGGPRNFHLEDWAMTRRRPATPEEAPIFLCDPRSLRPLSSTP</sequence>